<evidence type="ECO:0000256" key="3">
    <source>
        <dbReference type="ARBA" id="ARBA00011245"/>
    </source>
</evidence>
<evidence type="ECO:0000256" key="13">
    <source>
        <dbReference type="ARBA" id="ARBA00048359"/>
    </source>
</evidence>
<feature type="binding site" evidence="14">
    <location>
        <position position="623"/>
    </location>
    <ligand>
        <name>ATP</name>
        <dbReference type="ChEBI" id="CHEBI:30616"/>
    </ligand>
</feature>
<evidence type="ECO:0000313" key="18">
    <source>
        <dbReference type="EMBL" id="CCD29580.1"/>
    </source>
</evidence>
<dbReference type="FunFam" id="3.40.50.620:FF:000048">
    <property type="entry name" value="Isoleucine--tRNA ligase"/>
    <property type="match status" value="1"/>
</dbReference>
<dbReference type="STRING" id="1070319.CAGGBEG34_260028"/>
<feature type="short sequence motif" description="'KMSKS' region" evidence="14">
    <location>
        <begin position="620"/>
        <end position="624"/>
    </location>
</feature>
<dbReference type="SUPFAM" id="SSF50677">
    <property type="entry name" value="ValRS/IleRS/LeuRS editing domain"/>
    <property type="match status" value="1"/>
</dbReference>
<dbReference type="EMBL" id="CAFB01000043">
    <property type="protein sequence ID" value="CCD29580.1"/>
    <property type="molecule type" value="Genomic_DNA"/>
</dbReference>
<evidence type="ECO:0000256" key="7">
    <source>
        <dbReference type="ARBA" id="ARBA00022741"/>
    </source>
</evidence>
<dbReference type="InterPro" id="IPR002300">
    <property type="entry name" value="aa-tRNA-synth_Ia"/>
</dbReference>
<dbReference type="Gene3D" id="3.90.740.10">
    <property type="entry name" value="Valyl/Leucyl/Isoleucyl-tRNA synthetase, editing domain"/>
    <property type="match status" value="1"/>
</dbReference>
<dbReference type="NCBIfam" id="TIGR00392">
    <property type="entry name" value="ileS"/>
    <property type="match status" value="1"/>
</dbReference>
<dbReference type="Pfam" id="PF00133">
    <property type="entry name" value="tRNA-synt_1"/>
    <property type="match status" value="1"/>
</dbReference>
<sequence>MNKPKSPSESPYPLNLLNTPFPMRGDLPRREPVWIEEWQRRGVYQQIRRARAGAPKFVLHDGPPYANGDIHLGHAANKILKDMIVKARTLDGFDAAYVPGWDCHGLPIEIQIEKQLGRGQPPEHIERAARAYVQTQIERQKADFQRLGVLADWEAPYRTMDFQNEAGTLRAFARIFEKGYVFRGLKPVNWCFDCGSALAEAEIEYQDRVDTAIDVGFAFTEPERIAQAFNLPAAPGTRGWIVIWTTTPWTIPANQALNVHPDLSYSLVETPRGLLILASERVRACLEAYQLEGRILVNAPGRALAGLRFEHPLAGSHPGYRRCAPVYPAEYVTLATGTGIVHAAPAYGIEDFNVCKAHGLADADILNPVRGDGRYAEDWPLFGGRSIWDANPTIVAALDKAGAVFRAERHPHSYMHCWRHKTPLIYRAALQWFAGMDITPRDGGKTLRESALEGVAQTRFYPAWGQARLTQMIAHRPDWTLSRQRQWGVPIACFIHKETGALHPRTLELFEAVAERIEQHGIRAWHALDPRELIGNDAEQYVKSRDTLDVWFDSGTTHWHVLRGSHRHVLGWPADLYLEGSDQHRGWFHSSLLTAVMLDGQPPYQALLTHGFTVDGEGRKMSKSLGNVMAPRKIADALGAEMIRLWVASTDYSGELCISDQILRHVVESYRRIRNTVRFLLANLSDFSFARDAQPVEDWFEIDRYAVALAAQLQQEWLAHYARYAFHPVVATVQSFCSEDLGGFYLDILKDRLYTSACDARARRAAQTALYHIAHGLLRMIAPFLSFTAEEAWRVFQSEASSIFTQRWHLYPDIPDACALLDTWQLLRAIRADVMRALEAAREARKIGSSLQAHVEVRACGARYQALAGLGDDLKFMLITSAATVIEARCPDEEGVTVTPSPHPKCARCWHYRADVGADSAHPALCGRCIQNLFGAGEKDRMRV</sequence>
<dbReference type="InterPro" id="IPR013155">
    <property type="entry name" value="M/V/L/I-tRNA-synth_anticd-bd"/>
</dbReference>
<feature type="binding site" evidence="14">
    <location>
        <position position="579"/>
    </location>
    <ligand>
        <name>L-isoleucyl-5'-AMP</name>
        <dbReference type="ChEBI" id="CHEBI:178002"/>
    </ligand>
</feature>
<evidence type="ECO:0000259" key="16">
    <source>
        <dbReference type="Pfam" id="PF06827"/>
    </source>
</evidence>
<comment type="caution">
    <text evidence="18">The sequence shown here is derived from an EMBL/GenBank/DDBJ whole genome shotgun (WGS) entry which is preliminary data.</text>
</comment>
<feature type="binding site" evidence="14">
    <location>
        <position position="906"/>
    </location>
    <ligand>
        <name>Zn(2+)</name>
        <dbReference type="ChEBI" id="CHEBI:29105"/>
    </ligand>
</feature>
<dbReference type="FunFam" id="3.40.50.620:FF:000042">
    <property type="entry name" value="Isoleucine--tRNA ligase"/>
    <property type="match status" value="1"/>
</dbReference>
<dbReference type="GO" id="GO:0005524">
    <property type="term" value="F:ATP binding"/>
    <property type="evidence" value="ECO:0007669"/>
    <property type="project" value="UniProtKB-UniRule"/>
</dbReference>
<evidence type="ECO:0000256" key="9">
    <source>
        <dbReference type="ARBA" id="ARBA00022840"/>
    </source>
</evidence>
<dbReference type="GO" id="GO:0005829">
    <property type="term" value="C:cytosol"/>
    <property type="evidence" value="ECO:0007669"/>
    <property type="project" value="TreeGrafter"/>
</dbReference>
<dbReference type="Pfam" id="PF08264">
    <property type="entry name" value="Anticodon_1"/>
    <property type="match status" value="1"/>
</dbReference>
<dbReference type="OrthoDB" id="9810365at2"/>
<evidence type="ECO:0000256" key="10">
    <source>
        <dbReference type="ARBA" id="ARBA00022917"/>
    </source>
</evidence>
<comment type="similarity">
    <text evidence="2 14">Belongs to the class-I aminoacyl-tRNA synthetase family. IleS type 1 subfamily.</text>
</comment>
<dbReference type="InterPro" id="IPR001412">
    <property type="entry name" value="aa-tRNA-synth_I_CS"/>
</dbReference>
<dbReference type="InterPro" id="IPR014729">
    <property type="entry name" value="Rossmann-like_a/b/a_fold"/>
</dbReference>
<dbReference type="InterPro" id="IPR009008">
    <property type="entry name" value="Val/Leu/Ile-tRNA-synth_edit"/>
</dbReference>
<comment type="domain">
    <text evidence="14">IleRS has two distinct active sites: one for aminoacylation and one for editing. The misactivated valine is translocated from the active site to the editing site, which sterically excludes the correctly activated isoleucine. The single editing site contains two valyl binding pockets, one specific for each substrate (Val-AMP or Val-tRNA(Ile)).</text>
</comment>
<evidence type="ECO:0000256" key="14">
    <source>
        <dbReference type="HAMAP-Rule" id="MF_02002"/>
    </source>
</evidence>
<dbReference type="GO" id="GO:0008270">
    <property type="term" value="F:zinc ion binding"/>
    <property type="evidence" value="ECO:0007669"/>
    <property type="project" value="UniProtKB-UniRule"/>
</dbReference>
<evidence type="ECO:0000256" key="2">
    <source>
        <dbReference type="ARBA" id="ARBA00006887"/>
    </source>
</evidence>
<dbReference type="RefSeq" id="WP_006682761.1">
    <property type="nucleotide sequence ID" value="NZ_CAFB01000043.1"/>
</dbReference>
<comment type="function">
    <text evidence="12 14">Catalyzes the attachment of isoleucine to tRNA(Ile). As IleRS can inadvertently accommodate and process structurally similar amino acids such as valine, to avoid such errors it has two additional distinct tRNA(Ile)-dependent editing activities. One activity is designated as 'pretransfer' editing and involves the hydrolysis of activated Val-AMP. The other activity is designated 'posttransfer' editing and involves deacylation of mischarged Val-tRNA(Ile).</text>
</comment>
<comment type="subcellular location">
    <subcellularLocation>
        <location evidence="1 14">Cytoplasm</location>
    </subcellularLocation>
</comment>
<dbReference type="GO" id="GO:0006428">
    <property type="term" value="P:isoleucyl-tRNA aminoacylation"/>
    <property type="evidence" value="ECO:0007669"/>
    <property type="project" value="UniProtKB-UniRule"/>
</dbReference>
<keyword evidence="10 14" id="KW-0648">Protein biosynthesis</keyword>
<dbReference type="PROSITE" id="PS00178">
    <property type="entry name" value="AA_TRNA_LIGASE_I"/>
    <property type="match status" value="1"/>
</dbReference>
<dbReference type="Gene3D" id="3.40.50.620">
    <property type="entry name" value="HUPs"/>
    <property type="match status" value="2"/>
</dbReference>
<comment type="cofactor">
    <cofactor evidence="14">
        <name>Zn(2+)</name>
        <dbReference type="ChEBI" id="CHEBI:29105"/>
    </cofactor>
    <text evidence="14">Binds 1 zinc ion per subunit.</text>
</comment>
<comment type="subunit">
    <text evidence="3 14">Monomer.</text>
</comment>
<dbReference type="InterPro" id="IPR010663">
    <property type="entry name" value="Znf_FPG/IleRS"/>
</dbReference>
<evidence type="ECO:0000256" key="8">
    <source>
        <dbReference type="ARBA" id="ARBA00022833"/>
    </source>
</evidence>
<evidence type="ECO:0000256" key="4">
    <source>
        <dbReference type="ARBA" id="ARBA00022490"/>
    </source>
</evidence>
<dbReference type="AlphaFoldDB" id="G2J9Y3"/>
<keyword evidence="9 14" id="KW-0067">ATP-binding</keyword>
<keyword evidence="5 14" id="KW-0436">Ligase</keyword>
<dbReference type="eggNOG" id="COG0060">
    <property type="taxonomic scope" value="Bacteria"/>
</dbReference>
<name>G2J9Y3_9BURK</name>
<dbReference type="HAMAP" id="MF_02002">
    <property type="entry name" value="Ile_tRNA_synth_type1"/>
    <property type="match status" value="1"/>
</dbReference>
<evidence type="ECO:0000259" key="15">
    <source>
        <dbReference type="Pfam" id="PF00133"/>
    </source>
</evidence>
<dbReference type="InterPro" id="IPR023585">
    <property type="entry name" value="Ile-tRNA-ligase_type1"/>
</dbReference>
<dbReference type="InterPro" id="IPR050081">
    <property type="entry name" value="Ile-tRNA_ligase"/>
</dbReference>
<dbReference type="InterPro" id="IPR009080">
    <property type="entry name" value="tRNAsynth_Ia_anticodon-bd"/>
</dbReference>
<evidence type="ECO:0000256" key="5">
    <source>
        <dbReference type="ARBA" id="ARBA00022598"/>
    </source>
</evidence>
<evidence type="ECO:0000259" key="17">
    <source>
        <dbReference type="Pfam" id="PF08264"/>
    </source>
</evidence>
<feature type="binding site" evidence="14">
    <location>
        <position position="929"/>
    </location>
    <ligand>
        <name>Zn(2+)</name>
        <dbReference type="ChEBI" id="CHEBI:29105"/>
    </ligand>
</feature>
<keyword evidence="11 14" id="KW-0030">Aminoacyl-tRNA synthetase</keyword>
<feature type="short sequence motif" description="'HIGH' region" evidence="14">
    <location>
        <begin position="64"/>
        <end position="74"/>
    </location>
</feature>
<protein>
    <recommendedName>
        <fullName evidence="14">Isoleucine--tRNA ligase</fullName>
        <ecNumber evidence="14">6.1.1.5</ecNumber>
    </recommendedName>
    <alternativeName>
        <fullName evidence="14">Isoleucyl-tRNA synthetase</fullName>
        <shortName evidence="14">IleRS</shortName>
    </alternativeName>
</protein>
<feature type="binding site" evidence="14">
    <location>
        <position position="909"/>
    </location>
    <ligand>
        <name>Zn(2+)</name>
        <dbReference type="ChEBI" id="CHEBI:29105"/>
    </ligand>
</feature>
<dbReference type="Gene3D" id="1.10.730.20">
    <property type="match status" value="1"/>
</dbReference>
<keyword evidence="8 14" id="KW-0862">Zinc</keyword>
<organism evidence="18 19">
    <name type="scientific">Candidatus Glomeribacter gigasporarum BEG34</name>
    <dbReference type="NCBI Taxonomy" id="1070319"/>
    <lineage>
        <taxon>Bacteria</taxon>
        <taxon>Pseudomonadati</taxon>
        <taxon>Pseudomonadota</taxon>
        <taxon>Betaproteobacteria</taxon>
        <taxon>Burkholderiales</taxon>
        <taxon>Burkholderiaceae</taxon>
        <taxon>Candidatus Glomeribacter</taxon>
    </lineage>
</organism>
<gene>
    <name evidence="14 18" type="primary">ileS</name>
    <name evidence="18" type="ORF">CAGGBEG34_260028</name>
</gene>
<feature type="domain" description="Methionyl/Valyl/Leucyl/Isoleucyl-tRNA synthetase anticodon-binding" evidence="17">
    <location>
        <begin position="703"/>
        <end position="856"/>
    </location>
</feature>
<dbReference type="SUPFAM" id="SSF47323">
    <property type="entry name" value="Anticodon-binding domain of a subclass of class I aminoacyl-tRNA synthetases"/>
    <property type="match status" value="1"/>
</dbReference>
<dbReference type="GO" id="GO:0002161">
    <property type="term" value="F:aminoacyl-tRNA deacylase activity"/>
    <property type="evidence" value="ECO:0007669"/>
    <property type="project" value="InterPro"/>
</dbReference>
<keyword evidence="7 14" id="KW-0547">Nucleotide-binding</keyword>
<feature type="domain" description="Zinc finger FPG/IleRS-type" evidence="16">
    <location>
        <begin position="905"/>
        <end position="931"/>
    </location>
</feature>
<dbReference type="CDD" id="cd07960">
    <property type="entry name" value="Anticodon_Ia_Ile_BEm"/>
    <property type="match status" value="1"/>
</dbReference>
<evidence type="ECO:0000256" key="11">
    <source>
        <dbReference type="ARBA" id="ARBA00023146"/>
    </source>
</evidence>
<reference evidence="18 19" key="1">
    <citation type="submission" date="2011-08" db="EMBL/GenBank/DDBJ databases">
        <title>The genome of the obligate endobacterium of an arbuscular mycorrhizal fungus reveals an interphylum network of nutritional interactions.</title>
        <authorList>
            <person name="Ghignone S."/>
            <person name="Salvioli A."/>
            <person name="Anca I."/>
            <person name="Lumini E."/>
            <person name="Ortu G."/>
            <person name="Petiti L."/>
            <person name="Cruveiller S."/>
            <person name="Bianciotto V."/>
            <person name="Piffanelli P."/>
            <person name="Lanfranco L."/>
            <person name="Bonfante P."/>
        </authorList>
    </citation>
    <scope>NUCLEOTIDE SEQUENCE [LARGE SCALE GENOMIC DNA]</scope>
    <source>
        <strain evidence="18 19">BEG34</strain>
    </source>
</reference>
<dbReference type="Proteomes" id="UP000054051">
    <property type="component" value="Unassembled WGS sequence"/>
</dbReference>
<comment type="catalytic activity">
    <reaction evidence="13 14">
        <text>tRNA(Ile) + L-isoleucine + ATP = L-isoleucyl-tRNA(Ile) + AMP + diphosphate</text>
        <dbReference type="Rhea" id="RHEA:11060"/>
        <dbReference type="Rhea" id="RHEA-COMP:9666"/>
        <dbReference type="Rhea" id="RHEA-COMP:9695"/>
        <dbReference type="ChEBI" id="CHEBI:30616"/>
        <dbReference type="ChEBI" id="CHEBI:33019"/>
        <dbReference type="ChEBI" id="CHEBI:58045"/>
        <dbReference type="ChEBI" id="CHEBI:78442"/>
        <dbReference type="ChEBI" id="CHEBI:78528"/>
        <dbReference type="ChEBI" id="CHEBI:456215"/>
        <dbReference type="EC" id="6.1.1.5"/>
    </reaction>
</comment>
<proteinExistence type="inferred from homology"/>
<dbReference type="Pfam" id="PF06827">
    <property type="entry name" value="zf-FPG_IleRS"/>
    <property type="match status" value="1"/>
</dbReference>
<feature type="binding site" evidence="14">
    <location>
        <position position="926"/>
    </location>
    <ligand>
        <name>Zn(2+)</name>
        <dbReference type="ChEBI" id="CHEBI:29105"/>
    </ligand>
</feature>
<evidence type="ECO:0000256" key="12">
    <source>
        <dbReference type="ARBA" id="ARBA00025217"/>
    </source>
</evidence>
<evidence type="ECO:0000256" key="6">
    <source>
        <dbReference type="ARBA" id="ARBA00022723"/>
    </source>
</evidence>
<dbReference type="EC" id="6.1.1.5" evidence="14"/>
<keyword evidence="6 14" id="KW-0479">Metal-binding</keyword>
<evidence type="ECO:0000256" key="1">
    <source>
        <dbReference type="ARBA" id="ARBA00004496"/>
    </source>
</evidence>
<dbReference type="InterPro" id="IPR002301">
    <property type="entry name" value="Ile-tRNA-ligase"/>
</dbReference>
<dbReference type="PANTHER" id="PTHR42765:SF1">
    <property type="entry name" value="ISOLEUCINE--TRNA LIGASE, MITOCHONDRIAL"/>
    <property type="match status" value="1"/>
</dbReference>
<dbReference type="SUPFAM" id="SSF52374">
    <property type="entry name" value="Nucleotidylyl transferase"/>
    <property type="match status" value="1"/>
</dbReference>
<evidence type="ECO:0000313" key="19">
    <source>
        <dbReference type="Proteomes" id="UP000054051"/>
    </source>
</evidence>
<accession>G2J9Y3</accession>
<dbReference type="InterPro" id="IPR033708">
    <property type="entry name" value="Anticodon_Ile_BEm"/>
</dbReference>
<dbReference type="GO" id="GO:0004822">
    <property type="term" value="F:isoleucine-tRNA ligase activity"/>
    <property type="evidence" value="ECO:0007669"/>
    <property type="project" value="UniProtKB-UniRule"/>
</dbReference>
<keyword evidence="19" id="KW-1185">Reference proteome</keyword>
<dbReference type="PRINTS" id="PR00984">
    <property type="entry name" value="TRNASYNTHILE"/>
</dbReference>
<keyword evidence="4 14" id="KW-0963">Cytoplasm</keyword>
<feature type="domain" description="Aminoacyl-tRNA synthetase class Ia" evidence="15">
    <location>
        <begin position="34"/>
        <end position="657"/>
    </location>
</feature>
<dbReference type="GO" id="GO:0000049">
    <property type="term" value="F:tRNA binding"/>
    <property type="evidence" value="ECO:0007669"/>
    <property type="project" value="InterPro"/>
</dbReference>
<dbReference type="PANTHER" id="PTHR42765">
    <property type="entry name" value="SOLEUCYL-TRNA SYNTHETASE"/>
    <property type="match status" value="1"/>
</dbReference>